<feature type="signal peptide" evidence="2">
    <location>
        <begin position="1"/>
        <end position="24"/>
    </location>
</feature>
<dbReference type="AlphaFoldDB" id="A0A816TT46"/>
<dbReference type="PANTHER" id="PTHR31207">
    <property type="entry name" value="ECA1 GAMETOGENESIS FAMILY PROTEIN (DUF784)-RELATED-RELATED"/>
    <property type="match status" value="1"/>
</dbReference>
<feature type="chain" id="PRO_5032673096" evidence="2">
    <location>
        <begin position="25"/>
        <end position="476"/>
    </location>
</feature>
<name>A0A816TT46_BRANA</name>
<keyword evidence="1 2" id="KW-0732">Signal</keyword>
<evidence type="ECO:0000259" key="3">
    <source>
        <dbReference type="Pfam" id="PF05617"/>
    </source>
</evidence>
<dbReference type="Proteomes" id="UP001295469">
    <property type="component" value="Chromosome A05"/>
</dbReference>
<accession>A0A816TT46</accession>
<feature type="domain" description="Prolamin-like" evidence="3">
    <location>
        <begin position="251"/>
        <end position="324"/>
    </location>
</feature>
<evidence type="ECO:0000256" key="2">
    <source>
        <dbReference type="SAM" id="SignalP"/>
    </source>
</evidence>
<feature type="domain" description="Prolamin-like" evidence="3">
    <location>
        <begin position="398"/>
        <end position="471"/>
    </location>
</feature>
<evidence type="ECO:0000313" key="4">
    <source>
        <dbReference type="EMBL" id="CAF2102012.1"/>
    </source>
</evidence>
<gene>
    <name evidence="4" type="ORF">DARMORV10_A05P37360.1</name>
</gene>
<dbReference type="PANTHER" id="PTHR31207:SF27">
    <property type="entry name" value="PROLAMIN-LIKE DOMAIN-CONTAINING PROTEIN"/>
    <property type="match status" value="1"/>
</dbReference>
<reference evidence="4" key="1">
    <citation type="submission" date="2021-01" db="EMBL/GenBank/DDBJ databases">
        <authorList>
            <consortium name="Genoscope - CEA"/>
            <person name="William W."/>
        </authorList>
    </citation>
    <scope>NUCLEOTIDE SEQUENCE</scope>
</reference>
<organism evidence="4">
    <name type="scientific">Brassica napus</name>
    <name type="common">Rape</name>
    <dbReference type="NCBI Taxonomy" id="3708"/>
    <lineage>
        <taxon>Eukaryota</taxon>
        <taxon>Viridiplantae</taxon>
        <taxon>Streptophyta</taxon>
        <taxon>Embryophyta</taxon>
        <taxon>Tracheophyta</taxon>
        <taxon>Spermatophyta</taxon>
        <taxon>Magnoliopsida</taxon>
        <taxon>eudicotyledons</taxon>
        <taxon>Gunneridae</taxon>
        <taxon>Pentapetalae</taxon>
        <taxon>rosids</taxon>
        <taxon>malvids</taxon>
        <taxon>Brassicales</taxon>
        <taxon>Brassicaceae</taxon>
        <taxon>Brassiceae</taxon>
        <taxon>Brassica</taxon>
    </lineage>
</organism>
<protein>
    <submittedName>
        <fullName evidence="4">(rape) hypothetical protein</fullName>
    </submittedName>
</protein>
<dbReference type="InterPro" id="IPR040220">
    <property type="entry name" value="DD11"/>
</dbReference>
<evidence type="ECO:0000256" key="1">
    <source>
        <dbReference type="ARBA" id="ARBA00022729"/>
    </source>
</evidence>
<sequence length="476" mass="53654">MAKSIYIEMFVFIALFFMLHSTSSQEIDQYSQEVPEDVKISPTSDFDIYVKSPDESSFEEADSPAMEYEMKFGHHYTDKQFGFLEVCAQKLNSSHCGDALFTNMVGEGKPVLLAECCGELLRIGKDCYLGTVQVILTRYEYRNIASKAIPKSKQTWNDCVPKENMAKSLHIAMFVSIVMFFTSNSISSQKIDQYSQEAPGDVKISPTSDFDIYVEYPDESSFKEADSSALEAEVKFEHHYTDKQFRFLEVCAQKLTSSHCGDVLFKNMVGEGTPVLLAECCAELLKIGKDCYLGTAQVILSTYEYRNIASKAIPKSKQTWNDCVLMYFTSNSISSQEIDQYSQEAPGDVKISPTSDFDIYVEYPDESSFKEADSPALEAEAKFEHHYADKQFRFLKVCAQKLTSSHCGDVLFKNMVSEGTPVLLAECCAELLKIGKDCYLGTAQVILSTYEYRNIASKAIPKSKQTWNDCVRLTEN</sequence>
<dbReference type="EMBL" id="HG994359">
    <property type="protein sequence ID" value="CAF2102012.1"/>
    <property type="molecule type" value="Genomic_DNA"/>
</dbReference>
<dbReference type="Pfam" id="PF05617">
    <property type="entry name" value="Prolamin_like"/>
    <property type="match status" value="3"/>
</dbReference>
<feature type="domain" description="Prolamin-like" evidence="3">
    <location>
        <begin position="87"/>
        <end position="160"/>
    </location>
</feature>
<proteinExistence type="predicted"/>
<dbReference type="InterPro" id="IPR008502">
    <property type="entry name" value="Prolamin-like"/>
</dbReference>